<reference evidence="1" key="1">
    <citation type="submission" date="2020-04" db="EMBL/GenBank/DDBJ databases">
        <title>Hybrid Assembly of Korean Phytophthora infestans isolates.</title>
        <authorList>
            <person name="Prokchorchik M."/>
            <person name="Lee Y."/>
            <person name="Seo J."/>
            <person name="Cho J.-H."/>
            <person name="Park Y.-E."/>
            <person name="Jang D.-C."/>
            <person name="Im J.-S."/>
            <person name="Choi J.-G."/>
            <person name="Park H.-J."/>
            <person name="Lee G.-B."/>
            <person name="Lee Y.-G."/>
            <person name="Hong S.-Y."/>
            <person name="Cho K."/>
            <person name="Sohn K.H."/>
        </authorList>
    </citation>
    <scope>NUCLEOTIDE SEQUENCE</scope>
    <source>
        <strain evidence="1">KR_1_A1</strain>
    </source>
</reference>
<dbReference type="EMBL" id="WSZM01000092">
    <property type="protein sequence ID" value="KAF4043087.1"/>
    <property type="molecule type" value="Genomic_DNA"/>
</dbReference>
<organism evidence="1 2">
    <name type="scientific">Phytophthora infestans</name>
    <name type="common">Potato late blight agent</name>
    <name type="synonym">Botrytis infestans</name>
    <dbReference type="NCBI Taxonomy" id="4787"/>
    <lineage>
        <taxon>Eukaryota</taxon>
        <taxon>Sar</taxon>
        <taxon>Stramenopiles</taxon>
        <taxon>Oomycota</taxon>
        <taxon>Peronosporomycetes</taxon>
        <taxon>Peronosporales</taxon>
        <taxon>Peronosporaceae</taxon>
        <taxon>Phytophthora</taxon>
    </lineage>
</organism>
<dbReference type="AlphaFoldDB" id="A0A833WJD9"/>
<name>A0A833WJD9_PHYIN</name>
<proteinExistence type="predicted"/>
<keyword evidence="2" id="KW-1185">Reference proteome</keyword>
<dbReference type="InterPro" id="IPR036770">
    <property type="entry name" value="Ankyrin_rpt-contain_sf"/>
</dbReference>
<dbReference type="Proteomes" id="UP000602510">
    <property type="component" value="Unassembled WGS sequence"/>
</dbReference>
<evidence type="ECO:0000313" key="1">
    <source>
        <dbReference type="EMBL" id="KAF4043087.1"/>
    </source>
</evidence>
<dbReference type="Gene3D" id="1.25.40.20">
    <property type="entry name" value="Ankyrin repeat-containing domain"/>
    <property type="match status" value="1"/>
</dbReference>
<dbReference type="PANTHER" id="PTHR46586:SF3">
    <property type="entry name" value="ANKYRIN REPEAT-CONTAINING PROTEIN"/>
    <property type="match status" value="1"/>
</dbReference>
<protein>
    <submittedName>
        <fullName evidence="1">Putative ankyrin repeat region domain-containing protein</fullName>
    </submittedName>
</protein>
<dbReference type="PANTHER" id="PTHR46586">
    <property type="entry name" value="ANKYRIN REPEAT-CONTAINING PROTEIN"/>
    <property type="match status" value="1"/>
</dbReference>
<dbReference type="SUPFAM" id="SSF140860">
    <property type="entry name" value="Pseudo ankyrin repeat-like"/>
    <property type="match status" value="1"/>
</dbReference>
<gene>
    <name evidence="1" type="ORF">GN244_ATG04562</name>
</gene>
<dbReference type="InterPro" id="IPR052050">
    <property type="entry name" value="SecEffector_AnkRepeat"/>
</dbReference>
<evidence type="ECO:0000313" key="2">
    <source>
        <dbReference type="Proteomes" id="UP000602510"/>
    </source>
</evidence>
<comment type="caution">
    <text evidence="1">The sequence shown here is derived from an EMBL/GenBank/DDBJ whole genome shotgun (WGS) entry which is preliminary data.</text>
</comment>
<accession>A0A833WJD9</accession>
<sequence>MLYSASTTGHLEIVKWLQIYCTESCFSLVTTSMVARNNHLEILQWLHCQDSIKWSTDVMDLAADKGHLEVIEGLRTNRKEG</sequence>